<name>A0ABS2MD23_9ACTN</name>
<gene>
    <name evidence="1" type="ORF">JOE61_002908</name>
</gene>
<organism evidence="1 2">
    <name type="scientific">Nocardioides salarius</name>
    <dbReference type="NCBI Taxonomy" id="374513"/>
    <lineage>
        <taxon>Bacteria</taxon>
        <taxon>Bacillati</taxon>
        <taxon>Actinomycetota</taxon>
        <taxon>Actinomycetes</taxon>
        <taxon>Propionibacteriales</taxon>
        <taxon>Nocardioidaceae</taxon>
        <taxon>Nocardioides</taxon>
    </lineage>
</organism>
<dbReference type="EMBL" id="JAFBBZ010000001">
    <property type="protein sequence ID" value="MBM7509094.1"/>
    <property type="molecule type" value="Genomic_DNA"/>
</dbReference>
<dbReference type="PANTHER" id="PTHR43737">
    <property type="entry name" value="BLL7424 PROTEIN"/>
    <property type="match status" value="1"/>
</dbReference>
<reference evidence="1 2" key="1">
    <citation type="submission" date="2021-01" db="EMBL/GenBank/DDBJ databases">
        <title>Sequencing the genomes of 1000 actinobacteria strains.</title>
        <authorList>
            <person name="Klenk H.-P."/>
        </authorList>
    </citation>
    <scope>NUCLEOTIDE SEQUENCE [LARGE SCALE GENOMIC DNA]</scope>
    <source>
        <strain evidence="1 2">DSM 18239</strain>
    </source>
</reference>
<accession>A0ABS2MD23</accession>
<dbReference type="PROSITE" id="PS51318">
    <property type="entry name" value="TAT"/>
    <property type="match status" value="1"/>
</dbReference>
<sequence length="432" mass="44832">MSTPELITPGSPSPCGCPEYAALSRRGLLRGLGAAGLTWSVGSAVVSAAGPAAAGAPTAAATSTAGAGSVLVVLSLRGAADGLSLVVPHGDPAYYAARPRIAVPAEKLLVPDGFFGLHPSLEPLLPLWRSGRLATVHGTGLPVVNRSHFAAMEAVEDAAPGSTERVGWLNRLLGELPGSSPLQGLAAGRAEVPTSLFGPEPVMGFRSLDKTGIAGDDQWDPHGTRVRSLERMWKKSPTPMGRSFRSAMQAVGDLEPARAQADRSAAYPDDDLGRALASVSRTLRGDVGVSLVTVDHGDWDMHTDLGTLAWGRMRREGDSLARGIAAFFADLGPVAERVTLVTVSEFGRRVAENANHGLDHGWGTVMLLAGAGVRGGYHGSWTPLGSGLDADVPVTTDYRSVLAEVVAARTPASPAVVFPGFQRQRVGAMLGQ</sequence>
<evidence type="ECO:0000313" key="1">
    <source>
        <dbReference type="EMBL" id="MBM7509094.1"/>
    </source>
</evidence>
<comment type="caution">
    <text evidence="1">The sequence shown here is derived from an EMBL/GenBank/DDBJ whole genome shotgun (WGS) entry which is preliminary data.</text>
</comment>
<dbReference type="PANTHER" id="PTHR43737:SF1">
    <property type="entry name" value="DUF1501 DOMAIN-CONTAINING PROTEIN"/>
    <property type="match status" value="1"/>
</dbReference>
<protein>
    <submittedName>
        <fullName evidence="1">Uncharacterized protein (DUF1501 family)</fullName>
    </submittedName>
</protein>
<dbReference type="Pfam" id="PF07394">
    <property type="entry name" value="DUF1501"/>
    <property type="match status" value="1"/>
</dbReference>
<dbReference type="InterPro" id="IPR006311">
    <property type="entry name" value="TAT_signal"/>
</dbReference>
<dbReference type="Proteomes" id="UP000732378">
    <property type="component" value="Unassembled WGS sequence"/>
</dbReference>
<dbReference type="InterPro" id="IPR010869">
    <property type="entry name" value="DUF1501"/>
</dbReference>
<evidence type="ECO:0000313" key="2">
    <source>
        <dbReference type="Proteomes" id="UP000732378"/>
    </source>
</evidence>
<proteinExistence type="predicted"/>
<keyword evidence="2" id="KW-1185">Reference proteome</keyword>
<dbReference type="RefSeq" id="WP_193668453.1">
    <property type="nucleotide sequence ID" value="NZ_JACDTV010000005.1"/>
</dbReference>